<dbReference type="InterPro" id="IPR029063">
    <property type="entry name" value="SAM-dependent_MTases_sf"/>
</dbReference>
<evidence type="ECO:0008006" key="5">
    <source>
        <dbReference type="Google" id="ProtNLM"/>
    </source>
</evidence>
<reference evidence="3 4" key="1">
    <citation type="journal article" date="2014" name="Int. J. Syst. Evol. Microbiol.">
        <title>Complete genome sequence of Corynebacterium casei LMG S-19264T (=DSM 44701T), isolated from a smear-ripened cheese.</title>
        <authorList>
            <consortium name="US DOE Joint Genome Institute (JGI-PGF)"/>
            <person name="Walter F."/>
            <person name="Albersmeier A."/>
            <person name="Kalinowski J."/>
            <person name="Ruckert C."/>
        </authorList>
    </citation>
    <scope>NUCLEOTIDE SEQUENCE [LARGE SCALE GENOMIC DNA]</scope>
    <source>
        <strain evidence="3 4">CGMCC 1.9161</strain>
    </source>
</reference>
<evidence type="ECO:0000259" key="2">
    <source>
        <dbReference type="Pfam" id="PF10119"/>
    </source>
</evidence>
<comment type="caution">
    <text evidence="3">The sequence shown here is derived from an EMBL/GenBank/DDBJ whole genome shotgun (WGS) entry which is preliminary data.</text>
</comment>
<evidence type="ECO:0000259" key="1">
    <source>
        <dbReference type="Pfam" id="PF08242"/>
    </source>
</evidence>
<dbReference type="EMBL" id="BMMF01000012">
    <property type="protein sequence ID" value="GGK47180.1"/>
    <property type="molecule type" value="Genomic_DNA"/>
</dbReference>
<dbReference type="InterPro" id="IPR018773">
    <property type="entry name" value="MeTrfase_reg_dom_prd"/>
</dbReference>
<keyword evidence="4" id="KW-1185">Reference proteome</keyword>
<proteinExistence type="predicted"/>
<dbReference type="PANTHER" id="PTHR43861">
    <property type="entry name" value="TRANS-ACONITATE 2-METHYLTRANSFERASE-RELATED"/>
    <property type="match status" value="1"/>
</dbReference>
<organism evidence="3 4">
    <name type="scientific">Salinarimonas ramus</name>
    <dbReference type="NCBI Taxonomy" id="690164"/>
    <lineage>
        <taxon>Bacteria</taxon>
        <taxon>Pseudomonadati</taxon>
        <taxon>Pseudomonadota</taxon>
        <taxon>Alphaproteobacteria</taxon>
        <taxon>Hyphomicrobiales</taxon>
        <taxon>Salinarimonadaceae</taxon>
        <taxon>Salinarimonas</taxon>
    </lineage>
</organism>
<dbReference type="Pfam" id="PF10119">
    <property type="entry name" value="MethyTransf_Reg"/>
    <property type="match status" value="1"/>
</dbReference>
<dbReference type="Gene3D" id="3.40.50.150">
    <property type="entry name" value="Vaccinia Virus protein VP39"/>
    <property type="match status" value="1"/>
</dbReference>
<evidence type="ECO:0000313" key="3">
    <source>
        <dbReference type="EMBL" id="GGK47180.1"/>
    </source>
</evidence>
<gene>
    <name evidence="3" type="ORF">GCM10011322_37770</name>
</gene>
<dbReference type="Pfam" id="PF08242">
    <property type="entry name" value="Methyltransf_12"/>
    <property type="match status" value="1"/>
</dbReference>
<dbReference type="SUPFAM" id="SSF53335">
    <property type="entry name" value="S-adenosyl-L-methionine-dependent methyltransferases"/>
    <property type="match status" value="1"/>
</dbReference>
<name>A0A917QET5_9HYPH</name>
<accession>A0A917QET5</accession>
<dbReference type="Proteomes" id="UP000600449">
    <property type="component" value="Unassembled WGS sequence"/>
</dbReference>
<feature type="domain" description="Methyltransferase regulatory" evidence="2">
    <location>
        <begin position="218"/>
        <end position="301"/>
    </location>
</feature>
<dbReference type="RefSeq" id="WP_188914817.1">
    <property type="nucleotide sequence ID" value="NZ_BMMF01000012.1"/>
</dbReference>
<protein>
    <recommendedName>
        <fullName evidence="5">Methyltransferase domain-containing protein</fullName>
    </recommendedName>
</protein>
<evidence type="ECO:0000313" key="4">
    <source>
        <dbReference type="Proteomes" id="UP000600449"/>
    </source>
</evidence>
<feature type="domain" description="Methyltransferase type 12" evidence="1">
    <location>
        <begin position="49"/>
        <end position="147"/>
    </location>
</feature>
<dbReference type="AlphaFoldDB" id="A0A917QET5"/>
<sequence>MSSWTSGYVADLGYTHGFYRELVPELLRFVALAKGTRAPASGAPLTYCELGCGQGFSANLIAAANPHVEVYATDFNPAQIAGAQALAREAGTPNVHFFDHAFAEFLEEPGLPQFDMICLHGIYSWIAAEHRATIVEFVRRKLKPGGLAYVSYNCLPGWSAAAPMRHLMVQHAKSAGGPTTARVEGALGFVERVLGTEAAYFKQNPVAGPRFEKLKGQNRAYLAHEYFNEAWTLLYFSDVAREMGEAKLSYVGSAALLEHIDAINLSDDQQKLMAEIVDPVLRETVRDYMINQQFRRDVFAKGTVSYDSVTYRNAWGDTRFALSTPREDVPMKVNGARGEANLQPESYEPLLAAFASGPKTVRDLVADPTIAALGWARLTQALAVLVGAGHLQPSLPEKGLGERRKRTQAFNRAVCERARGSADLAFLASPVTGGGVTVDRFQQLFLLARADKIDDPAAFAWSVLNGQGQRLVRDGKPIESPEENLAELRTRFEAFEKRLPVLQQLGIA</sequence>
<dbReference type="CDD" id="cd02440">
    <property type="entry name" value="AdoMet_MTases"/>
    <property type="match status" value="1"/>
</dbReference>
<dbReference type="InterPro" id="IPR013217">
    <property type="entry name" value="Methyltransf_12"/>
</dbReference>